<feature type="DNA-binding region" description="H-T-H motif" evidence="5">
    <location>
        <begin position="49"/>
        <end position="68"/>
    </location>
</feature>
<dbReference type="Proteomes" id="UP000662888">
    <property type="component" value="Chromosome"/>
</dbReference>
<keyword evidence="1" id="KW-0678">Repressor</keyword>
<proteinExistence type="predicted"/>
<name>A0AA48W9Z1_9BURK</name>
<dbReference type="InterPro" id="IPR050109">
    <property type="entry name" value="HTH-type_TetR-like_transc_reg"/>
</dbReference>
<dbReference type="Gene3D" id="1.10.357.10">
    <property type="entry name" value="Tetracycline Repressor, domain 2"/>
    <property type="match status" value="1"/>
</dbReference>
<feature type="domain" description="HTH tetR-type" evidence="7">
    <location>
        <begin position="26"/>
        <end position="86"/>
    </location>
</feature>
<keyword evidence="4" id="KW-0804">Transcription</keyword>
<evidence type="ECO:0000259" key="7">
    <source>
        <dbReference type="PROSITE" id="PS50977"/>
    </source>
</evidence>
<keyword evidence="3 5" id="KW-0238">DNA-binding</keyword>
<reference evidence="8 9" key="1">
    <citation type="submission" date="2020-11" db="EMBL/GenBank/DDBJ databases">
        <authorList>
            <person name="Sun Q."/>
        </authorList>
    </citation>
    <scope>NUCLEOTIDE SEQUENCE [LARGE SCALE GENOMIC DNA]</scope>
    <source>
        <strain evidence="8 9">P8398</strain>
    </source>
</reference>
<evidence type="ECO:0000313" key="8">
    <source>
        <dbReference type="EMBL" id="QPI48720.1"/>
    </source>
</evidence>
<evidence type="ECO:0000256" key="6">
    <source>
        <dbReference type="SAM" id="MobiDB-lite"/>
    </source>
</evidence>
<dbReference type="PROSITE" id="PS50977">
    <property type="entry name" value="HTH_TETR_2"/>
    <property type="match status" value="1"/>
</dbReference>
<gene>
    <name evidence="8" type="ORF">IV454_24880</name>
</gene>
<keyword evidence="2" id="KW-0805">Transcription regulation</keyword>
<dbReference type="Pfam" id="PF00440">
    <property type="entry name" value="TetR_N"/>
    <property type="match status" value="1"/>
</dbReference>
<feature type="region of interest" description="Disordered" evidence="6">
    <location>
        <begin position="1"/>
        <end position="27"/>
    </location>
</feature>
<dbReference type="InterPro" id="IPR023772">
    <property type="entry name" value="DNA-bd_HTH_TetR-type_CS"/>
</dbReference>
<evidence type="ECO:0000256" key="4">
    <source>
        <dbReference type="ARBA" id="ARBA00023163"/>
    </source>
</evidence>
<dbReference type="RefSeq" id="WP_206088313.1">
    <property type="nucleotide sequence ID" value="NZ_CP065053.1"/>
</dbReference>
<evidence type="ECO:0000256" key="5">
    <source>
        <dbReference type="PROSITE-ProRule" id="PRU00335"/>
    </source>
</evidence>
<dbReference type="PANTHER" id="PTHR30055">
    <property type="entry name" value="HTH-TYPE TRANSCRIPTIONAL REGULATOR RUTR"/>
    <property type="match status" value="1"/>
</dbReference>
<dbReference type="SUPFAM" id="SSF46689">
    <property type="entry name" value="Homeodomain-like"/>
    <property type="match status" value="1"/>
</dbReference>
<dbReference type="PANTHER" id="PTHR30055:SF234">
    <property type="entry name" value="HTH-TYPE TRANSCRIPTIONAL REGULATOR BETI"/>
    <property type="match status" value="1"/>
</dbReference>
<dbReference type="EMBL" id="CP065053">
    <property type="protein sequence ID" value="QPI48720.1"/>
    <property type="molecule type" value="Genomic_DNA"/>
</dbReference>
<sequence>MNNSQSKKATVRRLVPRKTPSQPRSAHTVGTILEGAAHILEQYGLEGYTTNAIAARAGVSIGSLYQYFPTKDAVTIALIERESLDLVREASAALQGQDHRRALRELVEIGIRYQLRRPQLAKLLDTEQGRLASLMPGTAHAAAMRAALTGFLATYPGLDPARAGRTASDLMALISALTDAAGRVETAISPALADPIEGAVLGYLNAVSITVS</sequence>
<evidence type="ECO:0000256" key="3">
    <source>
        <dbReference type="ARBA" id="ARBA00023125"/>
    </source>
</evidence>
<accession>A0AA48W9Z1</accession>
<dbReference type="InterPro" id="IPR009057">
    <property type="entry name" value="Homeodomain-like_sf"/>
</dbReference>
<evidence type="ECO:0000256" key="2">
    <source>
        <dbReference type="ARBA" id="ARBA00023015"/>
    </source>
</evidence>
<dbReference type="PRINTS" id="PR00455">
    <property type="entry name" value="HTHTETR"/>
</dbReference>
<protein>
    <submittedName>
        <fullName evidence="8">Helix-turn-helix transcriptional regulator</fullName>
    </submittedName>
</protein>
<dbReference type="InterPro" id="IPR001647">
    <property type="entry name" value="HTH_TetR"/>
</dbReference>
<evidence type="ECO:0000313" key="9">
    <source>
        <dbReference type="Proteomes" id="UP000662888"/>
    </source>
</evidence>
<organism evidence="8 9">
    <name type="scientific">Massilia antarctica</name>
    <dbReference type="NCBI Taxonomy" id="2765360"/>
    <lineage>
        <taxon>Bacteria</taxon>
        <taxon>Pseudomonadati</taxon>
        <taxon>Pseudomonadota</taxon>
        <taxon>Betaproteobacteria</taxon>
        <taxon>Burkholderiales</taxon>
        <taxon>Oxalobacteraceae</taxon>
        <taxon>Telluria group</taxon>
        <taxon>Massilia</taxon>
    </lineage>
</organism>
<keyword evidence="9" id="KW-1185">Reference proteome</keyword>
<evidence type="ECO:0000256" key="1">
    <source>
        <dbReference type="ARBA" id="ARBA00022491"/>
    </source>
</evidence>
<dbReference type="PROSITE" id="PS01081">
    <property type="entry name" value="HTH_TETR_1"/>
    <property type="match status" value="1"/>
</dbReference>